<keyword evidence="2" id="KW-0812">Transmembrane</keyword>
<feature type="compositionally biased region" description="Acidic residues" evidence="1">
    <location>
        <begin position="427"/>
        <end position="436"/>
    </location>
</feature>
<feature type="compositionally biased region" description="Acidic residues" evidence="1">
    <location>
        <begin position="371"/>
        <end position="391"/>
    </location>
</feature>
<feature type="transmembrane region" description="Helical" evidence="2">
    <location>
        <begin position="282"/>
        <end position="304"/>
    </location>
</feature>
<feature type="compositionally biased region" description="Acidic residues" evidence="1">
    <location>
        <begin position="402"/>
        <end position="415"/>
    </location>
</feature>
<dbReference type="EMBL" id="JABURA010000001">
    <property type="protein sequence ID" value="NUB91408.1"/>
    <property type="molecule type" value="Genomic_DNA"/>
</dbReference>
<comment type="caution">
    <text evidence="3">The sequence shown here is derived from an EMBL/GenBank/DDBJ whole genome shotgun (WGS) entry which is preliminary data.</text>
</comment>
<dbReference type="Proteomes" id="UP001016761">
    <property type="component" value="Unassembled WGS sequence"/>
</dbReference>
<evidence type="ECO:0000256" key="1">
    <source>
        <dbReference type="SAM" id="MobiDB-lite"/>
    </source>
</evidence>
<feature type="transmembrane region" description="Helical" evidence="2">
    <location>
        <begin position="223"/>
        <end position="244"/>
    </location>
</feature>
<feature type="region of interest" description="Disordered" evidence="1">
    <location>
        <begin position="328"/>
        <end position="452"/>
    </location>
</feature>
<dbReference type="AlphaFoldDB" id="A0A8J8KEN2"/>
<feature type="transmembrane region" description="Helical" evidence="2">
    <location>
        <begin position="169"/>
        <end position="186"/>
    </location>
</feature>
<reference evidence="3 6" key="1">
    <citation type="submission" date="2020-06" db="EMBL/GenBank/DDBJ databases">
        <title>Haloterrigena sp. nov., an extremely halophilic archaeon isolated from a saline sediment.</title>
        <authorList>
            <person name="Liu B.-B."/>
        </authorList>
    </citation>
    <scope>NUCLEOTIDE SEQUENCE</scope>
    <source>
        <strain evidence="3">SYSU A121-1</strain>
        <strain evidence="4 6">SYSU A558-1</strain>
    </source>
</reference>
<dbReference type="RefSeq" id="WP_174680743.1">
    <property type="nucleotide sequence ID" value="NZ_JABUQZ010000001.1"/>
</dbReference>
<accession>A0A8J8KEN2</accession>
<feature type="transmembrane region" description="Helical" evidence="2">
    <location>
        <begin position="23"/>
        <end position="43"/>
    </location>
</feature>
<dbReference type="EMBL" id="JABUQZ010000001">
    <property type="protein sequence ID" value="NUC72854.1"/>
    <property type="molecule type" value="Genomic_DNA"/>
</dbReference>
<keyword evidence="2" id="KW-1133">Transmembrane helix</keyword>
<dbReference type="Pfam" id="PF24400">
    <property type="entry name" value="DUF7544"/>
    <property type="match status" value="1"/>
</dbReference>
<protein>
    <submittedName>
        <fullName evidence="3">Uncharacterized protein</fullName>
    </submittedName>
</protein>
<dbReference type="InterPro" id="IPR055966">
    <property type="entry name" value="DUF7544"/>
</dbReference>
<keyword evidence="6" id="KW-1185">Reference proteome</keyword>
<dbReference type="Proteomes" id="UP000728647">
    <property type="component" value="Unassembled WGS sequence"/>
</dbReference>
<proteinExistence type="predicted"/>
<name>A0A8J8KEN2_9EURY</name>
<feature type="transmembrane region" description="Helical" evidence="2">
    <location>
        <begin position="129"/>
        <end position="149"/>
    </location>
</feature>
<evidence type="ECO:0000313" key="3">
    <source>
        <dbReference type="EMBL" id="NUB91408.1"/>
    </source>
</evidence>
<evidence type="ECO:0000313" key="5">
    <source>
        <dbReference type="Proteomes" id="UP000728647"/>
    </source>
</evidence>
<sequence>MDAIDDLGDAIEASRNFLTPIRLWTWVKLAVVVVFVSSLGFGLSTSVPGSDALSVPGDPSGGGWQVENLDGAVPTDEVAAIGLALVGLASFAWLCYAFVAGIMEFVFLESLRSDEVRVRRYFAANVGKGIRLFCFRLGLLLVASGLGAAPASFVAAGGGSPADLSPGLFGLYSIYGFALYLGYSAVRRFTDAFVAPIMLLEDRGVIGAWRRFRATLTADWTEYALYLVLFWFLYIAVLIGAWIVVGVGLFLLLIPIAIVTFVLVLLGPIGLLLFVVVGPLSLAAVLLFMGLIWTPIATFFRYYALLLLGDTDDALDLVPEQRAAVRGTGAAAGGRDDHWTGTADGPSRRADRSSRDGRAMDNGDPWAETDPWADADGADSWDDSDGADSDPDPDRDPWSEASDSDCESDPWDVTDDSSSTDPWAEPTESDETDSENETNGSDDTGDEDDRTW</sequence>
<evidence type="ECO:0000256" key="2">
    <source>
        <dbReference type="SAM" id="Phobius"/>
    </source>
</evidence>
<keyword evidence="2" id="KW-0472">Membrane</keyword>
<gene>
    <name evidence="3" type="ORF">HT576_10305</name>
    <name evidence="4" type="ORF">HTZ84_11120</name>
</gene>
<organism evidence="3 5">
    <name type="scientific">Haloterrigena gelatinilytica</name>
    <dbReference type="NCBI Taxonomy" id="2741724"/>
    <lineage>
        <taxon>Archaea</taxon>
        <taxon>Methanobacteriati</taxon>
        <taxon>Methanobacteriota</taxon>
        <taxon>Stenosarchaea group</taxon>
        <taxon>Halobacteria</taxon>
        <taxon>Halobacteriales</taxon>
        <taxon>Natrialbaceae</taxon>
        <taxon>Haloterrigena</taxon>
    </lineage>
</organism>
<feature type="transmembrane region" description="Helical" evidence="2">
    <location>
        <begin position="250"/>
        <end position="275"/>
    </location>
</feature>
<feature type="transmembrane region" description="Helical" evidence="2">
    <location>
        <begin position="78"/>
        <end position="108"/>
    </location>
</feature>
<evidence type="ECO:0000313" key="4">
    <source>
        <dbReference type="EMBL" id="NUC72854.1"/>
    </source>
</evidence>
<feature type="compositionally biased region" description="Acidic residues" evidence="1">
    <location>
        <begin position="443"/>
        <end position="452"/>
    </location>
</feature>
<dbReference type="OrthoDB" id="137652at2157"/>
<feature type="compositionally biased region" description="Basic and acidic residues" evidence="1">
    <location>
        <begin position="346"/>
        <end position="361"/>
    </location>
</feature>
<evidence type="ECO:0000313" key="6">
    <source>
        <dbReference type="Proteomes" id="UP001016761"/>
    </source>
</evidence>